<evidence type="ECO:0000259" key="1">
    <source>
        <dbReference type="Pfam" id="PF13192"/>
    </source>
</evidence>
<dbReference type="SUPFAM" id="SSF52833">
    <property type="entry name" value="Thioredoxin-like"/>
    <property type="match status" value="1"/>
</dbReference>
<sequence length="84" mass="9615">MNYILFTTTRCPKCPAFKEFVQKFVNFPGKTLNELDESFAALSINYNVSSVPHLFIFEGETEETNLFDTNDVAELYSFLNGHAH</sequence>
<accession>A0A1F6M639</accession>
<dbReference type="STRING" id="1798676.A3B90_02040"/>
<reference evidence="2 3" key="1">
    <citation type="journal article" date="2016" name="Nat. Commun.">
        <title>Thousands of microbial genomes shed light on interconnected biogeochemical processes in an aquifer system.</title>
        <authorList>
            <person name="Anantharaman K."/>
            <person name="Brown C.T."/>
            <person name="Hug L.A."/>
            <person name="Sharon I."/>
            <person name="Castelle C.J."/>
            <person name="Probst A.J."/>
            <person name="Thomas B.C."/>
            <person name="Singh A."/>
            <person name="Wilkins M.J."/>
            <person name="Karaoz U."/>
            <person name="Brodie E.L."/>
            <person name="Williams K.H."/>
            <person name="Hubbard S.S."/>
            <person name="Banfield J.F."/>
        </authorList>
    </citation>
    <scope>NUCLEOTIDE SEQUENCE [LARGE SCALE GENOMIC DNA]</scope>
</reference>
<proteinExistence type="predicted"/>
<protein>
    <recommendedName>
        <fullName evidence="1">Thioredoxin-like fold domain-containing protein</fullName>
    </recommendedName>
</protein>
<comment type="caution">
    <text evidence="2">The sequence shown here is derived from an EMBL/GenBank/DDBJ whole genome shotgun (WGS) entry which is preliminary data.</text>
</comment>
<dbReference type="AlphaFoldDB" id="A0A1F6M639"/>
<dbReference type="EMBL" id="MFPX01000009">
    <property type="protein sequence ID" value="OGH67008.1"/>
    <property type="molecule type" value="Genomic_DNA"/>
</dbReference>
<name>A0A1F6M639_9BACT</name>
<organism evidence="2 3">
    <name type="scientific">Candidatus Magasanikbacteria bacterium RIFCSPHIGHO2_02_FULL_41_13</name>
    <dbReference type="NCBI Taxonomy" id="1798676"/>
    <lineage>
        <taxon>Bacteria</taxon>
        <taxon>Candidatus Magasanikiibacteriota</taxon>
    </lineage>
</organism>
<dbReference type="Gene3D" id="3.40.30.10">
    <property type="entry name" value="Glutaredoxin"/>
    <property type="match status" value="1"/>
</dbReference>
<dbReference type="Pfam" id="PF13192">
    <property type="entry name" value="Thioredoxin_3"/>
    <property type="match status" value="1"/>
</dbReference>
<dbReference type="InterPro" id="IPR036249">
    <property type="entry name" value="Thioredoxin-like_sf"/>
</dbReference>
<dbReference type="Proteomes" id="UP000178742">
    <property type="component" value="Unassembled WGS sequence"/>
</dbReference>
<dbReference type="InterPro" id="IPR012336">
    <property type="entry name" value="Thioredoxin-like_fold"/>
</dbReference>
<evidence type="ECO:0000313" key="3">
    <source>
        <dbReference type="Proteomes" id="UP000178742"/>
    </source>
</evidence>
<feature type="domain" description="Thioredoxin-like fold" evidence="1">
    <location>
        <begin position="8"/>
        <end position="56"/>
    </location>
</feature>
<gene>
    <name evidence="2" type="ORF">A3B90_02040</name>
</gene>
<evidence type="ECO:0000313" key="2">
    <source>
        <dbReference type="EMBL" id="OGH67008.1"/>
    </source>
</evidence>